<gene>
    <name evidence="1" type="ORF">MSG28_015010</name>
</gene>
<keyword evidence="2" id="KW-1185">Reference proteome</keyword>
<comment type="caution">
    <text evidence="1">The sequence shown here is derived from an EMBL/GenBank/DDBJ whole genome shotgun (WGS) entry which is preliminary data.</text>
</comment>
<evidence type="ECO:0000313" key="1">
    <source>
        <dbReference type="EMBL" id="KAI8441395.1"/>
    </source>
</evidence>
<reference evidence="1 2" key="1">
    <citation type="journal article" date="2022" name="Genome Biol. Evol.">
        <title>The Spruce Budworm Genome: Reconstructing the Evolutionary History of Antifreeze Proteins.</title>
        <authorList>
            <person name="Beliveau C."/>
            <person name="Gagne P."/>
            <person name="Picq S."/>
            <person name="Vernygora O."/>
            <person name="Keeling C.I."/>
            <person name="Pinkney K."/>
            <person name="Doucet D."/>
            <person name="Wen F."/>
            <person name="Johnston J.S."/>
            <person name="Maaroufi H."/>
            <person name="Boyle B."/>
            <person name="Laroche J."/>
            <person name="Dewar K."/>
            <person name="Juretic N."/>
            <person name="Blackburn G."/>
            <person name="Nisole A."/>
            <person name="Brunet B."/>
            <person name="Brandao M."/>
            <person name="Lumley L."/>
            <person name="Duan J."/>
            <person name="Quan G."/>
            <person name="Lucarotti C.J."/>
            <person name="Roe A.D."/>
            <person name="Sperling F.A.H."/>
            <person name="Levesque R.C."/>
            <person name="Cusson M."/>
        </authorList>
    </citation>
    <scope>NUCLEOTIDE SEQUENCE [LARGE SCALE GENOMIC DNA]</scope>
    <source>
        <strain evidence="1">Glfc:IPQL:Cfum</strain>
    </source>
</reference>
<dbReference type="Proteomes" id="UP001064048">
    <property type="component" value="Chromosome 27"/>
</dbReference>
<evidence type="ECO:0000313" key="2">
    <source>
        <dbReference type="Proteomes" id="UP001064048"/>
    </source>
</evidence>
<name>A0ACC0KYM1_CHOFU</name>
<proteinExistence type="predicted"/>
<dbReference type="EMBL" id="CM046127">
    <property type="protein sequence ID" value="KAI8441395.1"/>
    <property type="molecule type" value="Genomic_DNA"/>
</dbReference>
<protein>
    <submittedName>
        <fullName evidence="1">Uncharacterized protein</fullName>
    </submittedName>
</protein>
<sequence>MTQSPKKYASHFTSSTTNRGVEAKEVEIANTHLDINASGSTQYQESADIDIRSQASGDTGSYLQVVVQKHKRKDPIVAATQTSPRLPVASSPIKKIKNGSGDTQLYLFQQPMLLAYPPNPQPHATNNVEKPEVTKKLSTVKEELVRQSFWSKFQEITKDTSPDRVEMYYFERTTGDFLSISDGVFTYTEQFALKSSRITNRIVAECFAIPQIILSIPVSVILHTERTVLKVLRSFLVGTVQILSDYVLKPVLTLSFNAVIQPPLVFVGNVVRAVREAVRPVALLIGDFVEPLVKVLGAIRLVNVEGSHVV</sequence>
<accession>A0ACC0KYM1</accession>
<organism evidence="1 2">
    <name type="scientific">Choristoneura fumiferana</name>
    <name type="common">Spruce budworm moth</name>
    <name type="synonym">Archips fumiferana</name>
    <dbReference type="NCBI Taxonomy" id="7141"/>
    <lineage>
        <taxon>Eukaryota</taxon>
        <taxon>Metazoa</taxon>
        <taxon>Ecdysozoa</taxon>
        <taxon>Arthropoda</taxon>
        <taxon>Hexapoda</taxon>
        <taxon>Insecta</taxon>
        <taxon>Pterygota</taxon>
        <taxon>Neoptera</taxon>
        <taxon>Endopterygota</taxon>
        <taxon>Lepidoptera</taxon>
        <taxon>Glossata</taxon>
        <taxon>Ditrysia</taxon>
        <taxon>Tortricoidea</taxon>
        <taxon>Tortricidae</taxon>
        <taxon>Tortricinae</taxon>
        <taxon>Choristoneura</taxon>
    </lineage>
</organism>